<dbReference type="PANTHER" id="PTHR30481">
    <property type="entry name" value="DNA ADENINE METHYLASE"/>
    <property type="match status" value="1"/>
</dbReference>
<keyword evidence="3" id="KW-0949">S-adenosyl-L-methionine</keyword>
<dbReference type="PRINTS" id="PR00505">
    <property type="entry name" value="D12N6MTFRASE"/>
</dbReference>
<dbReference type="PANTHER" id="PTHR30481:SF4">
    <property type="entry name" value="SITE-SPECIFIC DNA-METHYLTRANSFERASE (ADENINE-SPECIFIC)"/>
    <property type="match status" value="1"/>
</dbReference>
<dbReference type="AlphaFoldDB" id="A0AAE6M609"/>
<dbReference type="InterPro" id="IPR029063">
    <property type="entry name" value="SAM-dependent_MTases_sf"/>
</dbReference>
<dbReference type="EMBL" id="CP042817">
    <property type="protein sequence ID" value="QEJ96958.1"/>
    <property type="molecule type" value="Genomic_DNA"/>
</dbReference>
<gene>
    <name evidence="4" type="ORF">FUT82_02480</name>
</gene>
<dbReference type="GO" id="GO:0043565">
    <property type="term" value="F:sequence-specific DNA binding"/>
    <property type="evidence" value="ECO:0007669"/>
    <property type="project" value="TreeGrafter"/>
</dbReference>
<protein>
    <submittedName>
        <fullName evidence="4">DNA adenine methylase</fullName>
    </submittedName>
</protein>
<sequence>MRPPLSYYGGKQILAKKIVSLIPEHKIYCEPFCGGAAVLFAKEPSQIEVINDTNAELINFYQVVQEDFPALQKEIMKTLHSRETHRHAKIIYENPDMFDTVKRAWAVWVQANMSFGNLLNSGFAYARKNESVTKRIVNKIDEFTDKISNRIRMLQIENCDALKVIASRDTADTFHYIDPPYVGTAQGHYDGYTQQDFDNLLGMLQNIQGKFLLSSFRNKKLSEYTKNNKWYQIELKMASSLSGKGKAKRMTKIEVLTANYPISLDKGQEAKKEDSSIGQSELIFEKELSEERA</sequence>
<evidence type="ECO:0000313" key="4">
    <source>
        <dbReference type="EMBL" id="QEJ96958.1"/>
    </source>
</evidence>
<proteinExistence type="predicted"/>
<dbReference type="Gene3D" id="3.40.50.150">
    <property type="entry name" value="Vaccinia Virus protein VP39"/>
    <property type="match status" value="2"/>
</dbReference>
<evidence type="ECO:0000256" key="3">
    <source>
        <dbReference type="ARBA" id="ARBA00022691"/>
    </source>
</evidence>
<evidence type="ECO:0000256" key="1">
    <source>
        <dbReference type="ARBA" id="ARBA00022603"/>
    </source>
</evidence>
<keyword evidence="1 4" id="KW-0489">Methyltransferase</keyword>
<dbReference type="InterPro" id="IPR012327">
    <property type="entry name" value="MeTrfase_D12"/>
</dbReference>
<dbReference type="GO" id="GO:1904047">
    <property type="term" value="F:S-adenosyl-L-methionine binding"/>
    <property type="evidence" value="ECO:0007669"/>
    <property type="project" value="TreeGrafter"/>
</dbReference>
<evidence type="ECO:0000313" key="5">
    <source>
        <dbReference type="Proteomes" id="UP000323594"/>
    </source>
</evidence>
<name>A0AAE6M609_TREPH</name>
<evidence type="ECO:0000256" key="2">
    <source>
        <dbReference type="ARBA" id="ARBA00022679"/>
    </source>
</evidence>
<dbReference type="InterPro" id="IPR012263">
    <property type="entry name" value="M_m6A_EcoRV"/>
</dbReference>
<dbReference type="PIRSF" id="PIRSF000398">
    <property type="entry name" value="M_m6A_EcoRV"/>
    <property type="match status" value="1"/>
</dbReference>
<dbReference type="GO" id="GO:0009307">
    <property type="term" value="P:DNA restriction-modification system"/>
    <property type="evidence" value="ECO:0007669"/>
    <property type="project" value="InterPro"/>
</dbReference>
<dbReference type="GO" id="GO:0006298">
    <property type="term" value="P:mismatch repair"/>
    <property type="evidence" value="ECO:0007669"/>
    <property type="project" value="TreeGrafter"/>
</dbReference>
<accession>A0AAE6M609</accession>
<dbReference type="GO" id="GO:0032259">
    <property type="term" value="P:methylation"/>
    <property type="evidence" value="ECO:0007669"/>
    <property type="project" value="UniProtKB-KW"/>
</dbReference>
<dbReference type="REBASE" id="376426">
    <property type="entry name" value="M.TphB365ORF2480P"/>
</dbReference>
<reference evidence="4 5" key="1">
    <citation type="submission" date="2019-08" db="EMBL/GenBank/DDBJ databases">
        <authorList>
            <person name="Kuhnert P."/>
        </authorList>
    </citation>
    <scope>NUCLEOTIDE SEQUENCE [LARGE SCALE GENOMIC DNA]</scope>
    <source>
        <strain evidence="4 5">B36.5</strain>
    </source>
</reference>
<dbReference type="Pfam" id="PF02086">
    <property type="entry name" value="MethyltransfD12"/>
    <property type="match status" value="1"/>
</dbReference>
<dbReference type="Proteomes" id="UP000323594">
    <property type="component" value="Chromosome"/>
</dbReference>
<keyword evidence="2" id="KW-0808">Transferase</keyword>
<organism evidence="4 5">
    <name type="scientific">Treponema phagedenis</name>
    <dbReference type="NCBI Taxonomy" id="162"/>
    <lineage>
        <taxon>Bacteria</taxon>
        <taxon>Pseudomonadati</taxon>
        <taxon>Spirochaetota</taxon>
        <taxon>Spirochaetia</taxon>
        <taxon>Spirochaetales</taxon>
        <taxon>Treponemataceae</taxon>
        <taxon>Treponema</taxon>
    </lineage>
</organism>
<dbReference type="RefSeq" id="WP_148884429.1">
    <property type="nucleotide sequence ID" value="NZ_CP042817.1"/>
</dbReference>
<dbReference type="SUPFAM" id="SSF53335">
    <property type="entry name" value="S-adenosyl-L-methionine-dependent methyltransferases"/>
    <property type="match status" value="1"/>
</dbReference>
<dbReference type="GO" id="GO:0009007">
    <property type="term" value="F:site-specific DNA-methyltransferase (adenine-specific) activity"/>
    <property type="evidence" value="ECO:0007669"/>
    <property type="project" value="UniProtKB-EC"/>
</dbReference>